<dbReference type="EMBL" id="JBHSAB010000031">
    <property type="protein sequence ID" value="MFC3909896.1"/>
    <property type="molecule type" value="Genomic_DNA"/>
</dbReference>
<keyword evidence="5 8" id="KW-0732">Signal</keyword>
<feature type="chain" id="PRO_5046673781" evidence="8">
    <location>
        <begin position="19"/>
        <end position="391"/>
    </location>
</feature>
<organism evidence="9 10">
    <name type="scientific">Legionella dresdenensis</name>
    <dbReference type="NCBI Taxonomy" id="450200"/>
    <lineage>
        <taxon>Bacteria</taxon>
        <taxon>Pseudomonadati</taxon>
        <taxon>Pseudomonadota</taxon>
        <taxon>Gammaproteobacteria</taxon>
        <taxon>Legionellales</taxon>
        <taxon>Legionellaceae</taxon>
        <taxon>Legionella</taxon>
    </lineage>
</organism>
<keyword evidence="10" id="KW-1185">Reference proteome</keyword>
<dbReference type="Proteomes" id="UP001595758">
    <property type="component" value="Unassembled WGS sequence"/>
</dbReference>
<dbReference type="PANTHER" id="PTHR35093:SF8">
    <property type="entry name" value="OUTER MEMBRANE PROTEIN NMB0088-RELATED"/>
    <property type="match status" value="1"/>
</dbReference>
<accession>A0ABV8CID0</accession>
<dbReference type="Pfam" id="PF03349">
    <property type="entry name" value="Toluene_X"/>
    <property type="match status" value="1"/>
</dbReference>
<dbReference type="InterPro" id="IPR005017">
    <property type="entry name" value="OMPP1/FadL/TodX"/>
</dbReference>
<evidence type="ECO:0000256" key="7">
    <source>
        <dbReference type="ARBA" id="ARBA00023237"/>
    </source>
</evidence>
<gene>
    <name evidence="9" type="ORF">ACFORL_12535</name>
</gene>
<protein>
    <submittedName>
        <fullName evidence="9">OmpP1/FadL family transporter</fullName>
    </submittedName>
</protein>
<evidence type="ECO:0000256" key="2">
    <source>
        <dbReference type="ARBA" id="ARBA00008163"/>
    </source>
</evidence>
<evidence type="ECO:0000256" key="4">
    <source>
        <dbReference type="ARBA" id="ARBA00022692"/>
    </source>
</evidence>
<reference evidence="10" key="1">
    <citation type="journal article" date="2019" name="Int. J. Syst. Evol. Microbiol.">
        <title>The Global Catalogue of Microorganisms (GCM) 10K type strain sequencing project: providing services to taxonomists for standard genome sequencing and annotation.</title>
        <authorList>
            <consortium name="The Broad Institute Genomics Platform"/>
            <consortium name="The Broad Institute Genome Sequencing Center for Infectious Disease"/>
            <person name="Wu L."/>
            <person name="Ma J."/>
        </authorList>
    </citation>
    <scope>NUCLEOTIDE SEQUENCE [LARGE SCALE GENOMIC DNA]</scope>
    <source>
        <strain evidence="10">CCUG 59858</strain>
    </source>
</reference>
<dbReference type="PANTHER" id="PTHR35093">
    <property type="entry name" value="OUTER MEMBRANE PROTEIN NMB0088-RELATED"/>
    <property type="match status" value="1"/>
</dbReference>
<feature type="signal peptide" evidence="8">
    <location>
        <begin position="1"/>
        <end position="18"/>
    </location>
</feature>
<comment type="similarity">
    <text evidence="2">Belongs to the OmpP1/FadL family.</text>
</comment>
<keyword evidence="4" id="KW-0812">Transmembrane</keyword>
<evidence type="ECO:0000256" key="8">
    <source>
        <dbReference type="SAM" id="SignalP"/>
    </source>
</evidence>
<comment type="subcellular location">
    <subcellularLocation>
        <location evidence="1">Cell outer membrane</location>
        <topology evidence="1">Multi-pass membrane protein</topology>
    </subcellularLocation>
</comment>
<comment type="caution">
    <text evidence="9">The sequence shown here is derived from an EMBL/GenBank/DDBJ whole genome shotgun (WGS) entry which is preliminary data.</text>
</comment>
<keyword evidence="7" id="KW-0998">Cell outer membrane</keyword>
<keyword evidence="3" id="KW-1134">Transmembrane beta strand</keyword>
<evidence type="ECO:0000256" key="1">
    <source>
        <dbReference type="ARBA" id="ARBA00004571"/>
    </source>
</evidence>
<proteinExistence type="inferred from homology"/>
<keyword evidence="6" id="KW-0472">Membrane</keyword>
<evidence type="ECO:0000256" key="5">
    <source>
        <dbReference type="ARBA" id="ARBA00022729"/>
    </source>
</evidence>
<evidence type="ECO:0000313" key="10">
    <source>
        <dbReference type="Proteomes" id="UP001595758"/>
    </source>
</evidence>
<dbReference type="SUPFAM" id="SSF56935">
    <property type="entry name" value="Porins"/>
    <property type="match status" value="1"/>
</dbReference>
<name>A0ABV8CID0_9GAMM</name>
<evidence type="ECO:0000256" key="6">
    <source>
        <dbReference type="ARBA" id="ARBA00023136"/>
    </source>
</evidence>
<evidence type="ECO:0000313" key="9">
    <source>
        <dbReference type="EMBL" id="MFC3909896.1"/>
    </source>
</evidence>
<sequence length="391" mass="43754">MRKLVLAISCLFSVNTNANVFQFFTGISYSNPAELFKVKNNEFIIGSTEVYVEGRFTGNALNFNTLNLDYGESDTKRTSILPYGRIASRINDKLVWGVDVTQPFNSYLVWGKDAVTRYASIDVLITDVDVSPRLSAEITPKLHAGVGVNFNFLKNNEVNWALPVNATQYATLTNRTTGFGAGYDVGLSYMINPTNFIGASYYSAIRQNTRGQSMFAGNISNDIRFNFRFPATSLFNYTHIFSPTWLGNIQAIRSEWDANQFARVLNTAAPPPAGPNFIFTMKYKPSWAFVGVLRKQVNEKTGLSFLGVVDDGPERDIYRTLNFPADRIYLLGLSTDYHLNQTTSVELLYGHAFYNTLLGNYVTVGNQQMPLTSGRVRINADVIDLRLKVQA</sequence>
<dbReference type="Gene3D" id="2.40.160.60">
    <property type="entry name" value="Outer membrane protein transport protein (OMPP1/FadL/TodX)"/>
    <property type="match status" value="1"/>
</dbReference>
<evidence type="ECO:0000256" key="3">
    <source>
        <dbReference type="ARBA" id="ARBA00022452"/>
    </source>
</evidence>
<dbReference type="RefSeq" id="WP_382344561.1">
    <property type="nucleotide sequence ID" value="NZ_JBHSAB010000031.1"/>
</dbReference>